<accession>A0A2P8CR28</accession>
<name>A0A2P8CR28_9BACT</name>
<feature type="transmembrane region" description="Helical" evidence="1">
    <location>
        <begin position="110"/>
        <end position="136"/>
    </location>
</feature>
<reference evidence="2 3" key="1">
    <citation type="submission" date="2018-03" db="EMBL/GenBank/DDBJ databases">
        <title>Genomic Encyclopedia of Type Strains, Phase III (KMG-III): the genomes of soil and plant-associated and newly described type strains.</title>
        <authorList>
            <person name="Whitman W."/>
        </authorList>
    </citation>
    <scope>NUCLEOTIDE SEQUENCE [LARGE SCALE GENOMIC DNA]</scope>
    <source>
        <strain evidence="2 3">CGMCC 1.12700</strain>
    </source>
</reference>
<gene>
    <name evidence="2" type="ORF">B0I18_1172</name>
</gene>
<evidence type="ECO:0000256" key="1">
    <source>
        <dbReference type="SAM" id="Phobius"/>
    </source>
</evidence>
<feature type="transmembrane region" description="Helical" evidence="1">
    <location>
        <begin position="181"/>
        <end position="204"/>
    </location>
</feature>
<sequence>MQFINGIRIEWLKTKRSAASWLCLVGGFFLPLMSFIGFLKDHKTIDNFSGPVNSWLVYFVHLREFLVIALLPMGIILVTSLITQVEYRNNSWKLVHTLPRTWLHTFSTKLAVLLLMVFKFFIFFNAGMLLAALLPVLLFEHRLPRDPVPVVALLRANLHIFIVCLPVIALQYLFSLRFRNFLVPLGLGLLLWIGSLILVQNWSYAWISPYSYTGLLTQPKANTAGINIFALALVYFPAITTISFLLYYFKRDKS</sequence>
<dbReference type="CDD" id="cd21809">
    <property type="entry name" value="ABC-2_lan_permease-like"/>
    <property type="match status" value="1"/>
</dbReference>
<dbReference type="Proteomes" id="UP000240572">
    <property type="component" value="Unassembled WGS sequence"/>
</dbReference>
<keyword evidence="1" id="KW-0812">Transmembrane</keyword>
<feature type="transmembrane region" description="Helical" evidence="1">
    <location>
        <begin position="21"/>
        <end position="39"/>
    </location>
</feature>
<dbReference type="AlphaFoldDB" id="A0A2P8CR28"/>
<feature type="transmembrane region" description="Helical" evidence="1">
    <location>
        <begin position="59"/>
        <end position="83"/>
    </location>
</feature>
<protein>
    <recommendedName>
        <fullName evidence="4">ABC-2 family transporter</fullName>
    </recommendedName>
</protein>
<evidence type="ECO:0000313" key="3">
    <source>
        <dbReference type="Proteomes" id="UP000240572"/>
    </source>
</evidence>
<feature type="transmembrane region" description="Helical" evidence="1">
    <location>
        <begin position="224"/>
        <end position="249"/>
    </location>
</feature>
<dbReference type="OrthoDB" id="5946463at2"/>
<proteinExistence type="predicted"/>
<keyword evidence="1" id="KW-0472">Membrane</keyword>
<organism evidence="2 3">
    <name type="scientific">Taibaiella chishuiensis</name>
    <dbReference type="NCBI Taxonomy" id="1434707"/>
    <lineage>
        <taxon>Bacteria</taxon>
        <taxon>Pseudomonadati</taxon>
        <taxon>Bacteroidota</taxon>
        <taxon>Chitinophagia</taxon>
        <taxon>Chitinophagales</taxon>
        <taxon>Chitinophagaceae</taxon>
        <taxon>Taibaiella</taxon>
    </lineage>
</organism>
<keyword evidence="1" id="KW-1133">Transmembrane helix</keyword>
<dbReference type="Pfam" id="PF12730">
    <property type="entry name" value="ABC2_membrane_4"/>
    <property type="match status" value="1"/>
</dbReference>
<evidence type="ECO:0000313" key="2">
    <source>
        <dbReference type="EMBL" id="PSK87402.1"/>
    </source>
</evidence>
<keyword evidence="3" id="KW-1185">Reference proteome</keyword>
<dbReference type="EMBL" id="PYGD01000017">
    <property type="protein sequence ID" value="PSK87402.1"/>
    <property type="molecule type" value="Genomic_DNA"/>
</dbReference>
<comment type="caution">
    <text evidence="2">The sequence shown here is derived from an EMBL/GenBank/DDBJ whole genome shotgun (WGS) entry which is preliminary data.</text>
</comment>
<feature type="transmembrane region" description="Helical" evidence="1">
    <location>
        <begin position="156"/>
        <end position="174"/>
    </location>
</feature>
<dbReference type="RefSeq" id="WP_106525412.1">
    <property type="nucleotide sequence ID" value="NZ_PYGD01000017.1"/>
</dbReference>
<evidence type="ECO:0008006" key="4">
    <source>
        <dbReference type="Google" id="ProtNLM"/>
    </source>
</evidence>